<feature type="domain" description="PIN" evidence="5">
    <location>
        <begin position="8"/>
        <end position="150"/>
    </location>
</feature>
<dbReference type="AlphaFoldDB" id="A0AAC9JIG3"/>
<dbReference type="Proteomes" id="UP000182101">
    <property type="component" value="Plasmid pAMCP48-600"/>
</dbReference>
<dbReference type="PANTHER" id="PTHR30473">
    <property type="entry name" value="PROTEIN PHOH"/>
    <property type="match status" value="1"/>
</dbReference>
<dbReference type="CDD" id="cd09883">
    <property type="entry name" value="PIN_VapC_PhoHL-ATPase"/>
    <property type="match status" value="1"/>
</dbReference>
<geneLocation type="plasmid" evidence="7">
    <name>pamcp48-600</name>
</geneLocation>
<dbReference type="InterPro" id="IPR051451">
    <property type="entry name" value="PhoH2-like"/>
</dbReference>
<dbReference type="SUPFAM" id="SSF88723">
    <property type="entry name" value="PIN domain-like"/>
    <property type="match status" value="1"/>
</dbReference>
<keyword evidence="3" id="KW-0067">ATP-binding</keyword>
<organism evidence="6 7">
    <name type="scientific">Alteromonas mediterranea</name>
    <dbReference type="NCBI Taxonomy" id="314275"/>
    <lineage>
        <taxon>Bacteria</taxon>
        <taxon>Pseudomonadati</taxon>
        <taxon>Pseudomonadota</taxon>
        <taxon>Gammaproteobacteria</taxon>
        <taxon>Alteromonadales</taxon>
        <taxon>Alteromonadaceae</taxon>
        <taxon>Alteromonas/Salinimonas group</taxon>
        <taxon>Alteromonas</taxon>
    </lineage>
</organism>
<keyword evidence="6" id="KW-0614">Plasmid</keyword>
<accession>A0AAC9JIG3</accession>
<dbReference type="PANTHER" id="PTHR30473:SF2">
    <property type="entry name" value="PIN DOMAIN-CONTAINING PROTEIN"/>
    <property type="match status" value="1"/>
</dbReference>
<gene>
    <name evidence="6" type="ORF">BM524_21005</name>
</gene>
<dbReference type="Pfam" id="PF13638">
    <property type="entry name" value="PIN_4"/>
    <property type="match status" value="1"/>
</dbReference>
<dbReference type="SMART" id="SM00670">
    <property type="entry name" value="PINc"/>
    <property type="match status" value="1"/>
</dbReference>
<dbReference type="SUPFAM" id="SSF52540">
    <property type="entry name" value="P-loop containing nucleoside triphosphate hydrolases"/>
    <property type="match status" value="1"/>
</dbReference>
<dbReference type="GO" id="GO:0005829">
    <property type="term" value="C:cytosol"/>
    <property type="evidence" value="ECO:0007669"/>
    <property type="project" value="TreeGrafter"/>
</dbReference>
<evidence type="ECO:0000256" key="4">
    <source>
        <dbReference type="ARBA" id="ARBA00046345"/>
    </source>
</evidence>
<dbReference type="Gene3D" id="3.40.50.1010">
    <property type="entry name" value="5'-nuclease"/>
    <property type="match status" value="1"/>
</dbReference>
<evidence type="ECO:0000256" key="1">
    <source>
        <dbReference type="ARBA" id="ARBA00010393"/>
    </source>
</evidence>
<dbReference type="InterPro" id="IPR027417">
    <property type="entry name" value="P-loop_NTPase"/>
</dbReference>
<dbReference type="InterPro" id="IPR029060">
    <property type="entry name" value="PIN-like_dom_sf"/>
</dbReference>
<protein>
    <recommendedName>
        <fullName evidence="5">PIN domain-containing protein</fullName>
    </recommendedName>
</protein>
<evidence type="ECO:0000313" key="7">
    <source>
        <dbReference type="Proteomes" id="UP000182101"/>
    </source>
</evidence>
<dbReference type="Gene3D" id="3.40.50.300">
    <property type="entry name" value="P-loop containing nucleotide triphosphate hydrolases"/>
    <property type="match status" value="1"/>
</dbReference>
<proteinExistence type="inferred from homology"/>
<dbReference type="Pfam" id="PF02562">
    <property type="entry name" value="PhoH"/>
    <property type="match status" value="1"/>
</dbReference>
<evidence type="ECO:0000259" key="5">
    <source>
        <dbReference type="SMART" id="SM00670"/>
    </source>
</evidence>
<evidence type="ECO:0000313" key="6">
    <source>
        <dbReference type="EMBL" id="APD92503.1"/>
    </source>
</evidence>
<reference evidence="6 7" key="1">
    <citation type="submission" date="2016-11" db="EMBL/GenBank/DDBJ databases">
        <title>Networking in microbes: conjugative elements and plasmids in the genus Alteromonas.</title>
        <authorList>
            <person name="Lopez-Perez M."/>
            <person name="Ramon-Marco N."/>
            <person name="Rodriguez-Valera F."/>
        </authorList>
    </citation>
    <scope>NUCLEOTIDE SEQUENCE [LARGE SCALE GENOMIC DNA]</scope>
    <source>
        <strain evidence="6 7">CP48</strain>
        <plasmid evidence="7">pamcp48-600</plasmid>
    </source>
</reference>
<comment type="similarity">
    <text evidence="4">In the N-terminal section; belongs to the PINc/VapC protein family.</text>
</comment>
<dbReference type="GO" id="GO:0005524">
    <property type="term" value="F:ATP binding"/>
    <property type="evidence" value="ECO:0007669"/>
    <property type="project" value="UniProtKB-KW"/>
</dbReference>
<dbReference type="InterPro" id="IPR003714">
    <property type="entry name" value="PhoH"/>
</dbReference>
<name>A0AAC9JIG3_9ALTE</name>
<dbReference type="InterPro" id="IPR002716">
    <property type="entry name" value="PIN_dom"/>
</dbReference>
<evidence type="ECO:0000256" key="3">
    <source>
        <dbReference type="ARBA" id="ARBA00022840"/>
    </source>
</evidence>
<sequence length="495" mass="54554">MANTNTKRLYLLDTNVLVSDPHAIFKFDEHDVVISMTVLEELDKLKSSNKDDMVRKDARIAIQNLKRVMSTSGRKVQGTADLYNGIPIPSVLSSSNSGRLRIVNDHSDSLSHVFNSNLNDNMIIATAVYLQSAFNEHETVLVTKDINMQIKAWAAGVKNVEDYMNDRQIDDADFLASGYEFIENDMMHELSEASPMEVTGHHDRKPIYLTDYSTLPGWAKDVYLNKVFIGEGSCNNGNVLRVIELNKETDTIRFELNNINRLMNKTAYGVSPRNVQQALALDALLDPNISLVILTGPAGSGKTLVATSASLHQCEAGSGGGFKRVIMTRSTTDMTDSIGFTPGDETEKMMPWLGGFTDALEYLTSVAYDENDSDEVKEMAMSDSTMNMVMQKSNVQFKSMNYMRGRSLSSGTFLLLDEAQNLTPSHVKSMLTRMSEGSKIVIMGNLAQIDSPMISAENSGLSAAVETMKHFHGAAVFNLPGGQRGELSAYAEDNM</sequence>
<evidence type="ECO:0000256" key="2">
    <source>
        <dbReference type="ARBA" id="ARBA00022741"/>
    </source>
</evidence>
<keyword evidence="2" id="KW-0547">Nucleotide-binding</keyword>
<dbReference type="EMBL" id="CP018025">
    <property type="protein sequence ID" value="APD92503.1"/>
    <property type="molecule type" value="Genomic_DNA"/>
</dbReference>
<comment type="similarity">
    <text evidence="1">Belongs to the PhoH family.</text>
</comment>